<keyword evidence="1" id="KW-0812">Transmembrane</keyword>
<evidence type="ECO:0000313" key="4">
    <source>
        <dbReference type="Proteomes" id="UP000320216"/>
    </source>
</evidence>
<organism evidence="3 4">
    <name type="scientific">Humibacter ginsenosidimutans</name>
    <dbReference type="NCBI Taxonomy" id="2599293"/>
    <lineage>
        <taxon>Bacteria</taxon>
        <taxon>Bacillati</taxon>
        <taxon>Actinomycetota</taxon>
        <taxon>Actinomycetes</taxon>
        <taxon>Micrococcales</taxon>
        <taxon>Microbacteriaceae</taxon>
        <taxon>Humibacter</taxon>
    </lineage>
</organism>
<evidence type="ECO:0000313" key="3">
    <source>
        <dbReference type="EMBL" id="QDZ16715.1"/>
    </source>
</evidence>
<dbReference type="InterPro" id="IPR028087">
    <property type="entry name" value="Tad_N"/>
</dbReference>
<dbReference type="Pfam" id="PF13400">
    <property type="entry name" value="Tad"/>
    <property type="match status" value="1"/>
</dbReference>
<dbReference type="Proteomes" id="UP000320216">
    <property type="component" value="Chromosome"/>
</dbReference>
<dbReference type="OrthoDB" id="4808490at2"/>
<sequence>MSGVVARLRDDRGSVLPLIIGYAVLCLVVVLSVTAITSLYLERERLYALADSAALAGAESYSLTDVRVVNGSPHPVLEPRAVRDAVQDFVGTAAADGFDGLRVERADTADGRSATVRLSAVWHPPVVSPFVPKGFRIDVTASARSVLH</sequence>
<keyword evidence="1" id="KW-0472">Membrane</keyword>
<dbReference type="EMBL" id="CP042305">
    <property type="protein sequence ID" value="QDZ16715.1"/>
    <property type="molecule type" value="Genomic_DNA"/>
</dbReference>
<name>A0A5B8MAG5_9MICO</name>
<gene>
    <name evidence="3" type="ORF">FPZ11_05450</name>
</gene>
<proteinExistence type="predicted"/>
<accession>A0A5B8MAG5</accession>
<feature type="transmembrane region" description="Helical" evidence="1">
    <location>
        <begin position="20"/>
        <end position="41"/>
    </location>
</feature>
<protein>
    <recommendedName>
        <fullName evidence="2">Putative Flp pilus-assembly TadG-like N-terminal domain-containing protein</fullName>
    </recommendedName>
</protein>
<keyword evidence="4" id="KW-1185">Reference proteome</keyword>
<reference evidence="3 4" key="1">
    <citation type="submission" date="2019-07" db="EMBL/GenBank/DDBJ databases">
        <title>Full genome sequence of Humibacter sp. WJ7-1.</title>
        <authorList>
            <person name="Im W.-T."/>
        </authorList>
    </citation>
    <scope>NUCLEOTIDE SEQUENCE [LARGE SCALE GENOMIC DNA]</scope>
    <source>
        <strain evidence="3 4">WJ7-1</strain>
    </source>
</reference>
<keyword evidence="1" id="KW-1133">Transmembrane helix</keyword>
<dbReference type="AlphaFoldDB" id="A0A5B8MAG5"/>
<feature type="domain" description="Putative Flp pilus-assembly TadG-like N-terminal" evidence="2">
    <location>
        <begin position="13"/>
        <end position="58"/>
    </location>
</feature>
<evidence type="ECO:0000259" key="2">
    <source>
        <dbReference type="Pfam" id="PF13400"/>
    </source>
</evidence>
<evidence type="ECO:0000256" key="1">
    <source>
        <dbReference type="SAM" id="Phobius"/>
    </source>
</evidence>
<dbReference type="KEGG" id="huw:FPZ11_05450"/>